<dbReference type="KEGG" id="cber:B5D82_11705"/>
<accession>A0A222G907</accession>
<dbReference type="InterPro" id="IPR045886">
    <property type="entry name" value="ThiF/MoeB/HesA"/>
</dbReference>
<dbReference type="SUPFAM" id="SSF69572">
    <property type="entry name" value="Activating enzymes of the ubiquitin-like proteins"/>
    <property type="match status" value="1"/>
</dbReference>
<dbReference type="Proteomes" id="UP000202259">
    <property type="component" value="Chromosome"/>
</dbReference>
<organism evidence="3 4">
    <name type="scientific">Cognaticolwellia beringensis</name>
    <dbReference type="NCBI Taxonomy" id="1967665"/>
    <lineage>
        <taxon>Bacteria</taxon>
        <taxon>Pseudomonadati</taxon>
        <taxon>Pseudomonadota</taxon>
        <taxon>Gammaproteobacteria</taxon>
        <taxon>Alteromonadales</taxon>
        <taxon>Colwelliaceae</taxon>
        <taxon>Cognaticolwellia</taxon>
    </lineage>
</organism>
<dbReference type="AlphaFoldDB" id="A0A222G907"/>
<evidence type="ECO:0000313" key="3">
    <source>
        <dbReference type="EMBL" id="ASP48369.1"/>
    </source>
</evidence>
<keyword evidence="4" id="KW-1185">Reference proteome</keyword>
<sequence length="248" mass="27019">MLSNQDQLRFSRQTMLKGMGEEGQQALKNASILIIGVGGLGNPVSLYLNAAGVGHIYVADGDSIEISNLHRQILFSETDIGQNKADTSAEKLQQLNSSTNIEVLDEMLDEELADYYFPLVDLVLDCTDNIATRYLINQKCIEHKKPLVIGAATGFDGQHMFVNPNIADSACYQCLFPANKKAPENNCQTIGILGPVLAIIGGMQALQAIKFLTGYPVATNQLNIFDGLNNSWQQFAMKKQAKCTICSG</sequence>
<dbReference type="InterPro" id="IPR035985">
    <property type="entry name" value="Ubiquitin-activating_enz"/>
</dbReference>
<evidence type="ECO:0000256" key="1">
    <source>
        <dbReference type="ARBA" id="ARBA00009919"/>
    </source>
</evidence>
<name>A0A222G907_9GAMM</name>
<dbReference type="PANTHER" id="PTHR10953">
    <property type="entry name" value="UBIQUITIN-ACTIVATING ENZYME E1"/>
    <property type="match status" value="1"/>
</dbReference>
<reference evidence="3 4" key="1">
    <citation type="submission" date="2017-08" db="EMBL/GenBank/DDBJ databases">
        <title>Complete genome of Colwellia sp. NB097-1, a psychrophile bacterium ioslated from Bering Sea.</title>
        <authorList>
            <person name="Chen X."/>
        </authorList>
    </citation>
    <scope>NUCLEOTIDE SEQUENCE [LARGE SCALE GENOMIC DNA]</scope>
    <source>
        <strain evidence="3 4">NB097-1</strain>
    </source>
</reference>
<protein>
    <submittedName>
        <fullName evidence="3">Adenylyltransferase</fullName>
    </submittedName>
</protein>
<proteinExistence type="inferred from homology"/>
<dbReference type="GO" id="GO:0008641">
    <property type="term" value="F:ubiquitin-like modifier activating enzyme activity"/>
    <property type="evidence" value="ECO:0007669"/>
    <property type="project" value="InterPro"/>
</dbReference>
<dbReference type="GO" id="GO:0016779">
    <property type="term" value="F:nucleotidyltransferase activity"/>
    <property type="evidence" value="ECO:0007669"/>
    <property type="project" value="UniProtKB-KW"/>
</dbReference>
<gene>
    <name evidence="3" type="ORF">B5D82_11705</name>
</gene>
<dbReference type="GO" id="GO:0004792">
    <property type="term" value="F:thiosulfate-cyanide sulfurtransferase activity"/>
    <property type="evidence" value="ECO:0007669"/>
    <property type="project" value="TreeGrafter"/>
</dbReference>
<dbReference type="CDD" id="cd00757">
    <property type="entry name" value="ThiF_MoeB_HesA_family"/>
    <property type="match status" value="1"/>
</dbReference>
<dbReference type="OrthoDB" id="9804286at2"/>
<comment type="similarity">
    <text evidence="1">Belongs to the HesA/MoeB/ThiF family.</text>
</comment>
<keyword evidence="3" id="KW-0808">Transferase</keyword>
<dbReference type="GO" id="GO:0005737">
    <property type="term" value="C:cytoplasm"/>
    <property type="evidence" value="ECO:0007669"/>
    <property type="project" value="TreeGrafter"/>
</dbReference>
<dbReference type="RefSeq" id="WP_081151726.1">
    <property type="nucleotide sequence ID" value="NZ_CP020465.1"/>
</dbReference>
<dbReference type="PANTHER" id="PTHR10953:SF102">
    <property type="entry name" value="ADENYLYLTRANSFERASE AND SULFURTRANSFERASE MOCS3"/>
    <property type="match status" value="1"/>
</dbReference>
<dbReference type="InterPro" id="IPR000594">
    <property type="entry name" value="ThiF_NAD_FAD-bd"/>
</dbReference>
<dbReference type="FunFam" id="3.40.50.720:FF:000080">
    <property type="entry name" value="Thiazole biosynthesis adenylyltransferase ThiF"/>
    <property type="match status" value="1"/>
</dbReference>
<dbReference type="Gene3D" id="3.40.50.720">
    <property type="entry name" value="NAD(P)-binding Rossmann-like Domain"/>
    <property type="match status" value="1"/>
</dbReference>
<evidence type="ECO:0000313" key="4">
    <source>
        <dbReference type="Proteomes" id="UP000202259"/>
    </source>
</evidence>
<dbReference type="Pfam" id="PF00899">
    <property type="entry name" value="ThiF"/>
    <property type="match status" value="1"/>
</dbReference>
<keyword evidence="3" id="KW-0548">Nucleotidyltransferase</keyword>
<evidence type="ECO:0000259" key="2">
    <source>
        <dbReference type="Pfam" id="PF00899"/>
    </source>
</evidence>
<feature type="domain" description="THIF-type NAD/FAD binding fold" evidence="2">
    <location>
        <begin position="10"/>
        <end position="244"/>
    </location>
</feature>
<dbReference type="EMBL" id="CP020465">
    <property type="protein sequence ID" value="ASP48369.1"/>
    <property type="molecule type" value="Genomic_DNA"/>
</dbReference>